<dbReference type="Pfam" id="PF07963">
    <property type="entry name" value="N_methyl"/>
    <property type="match status" value="1"/>
</dbReference>
<dbReference type="PROSITE" id="PS00409">
    <property type="entry name" value="PROKAR_NTER_METHYL"/>
    <property type="match status" value="1"/>
</dbReference>
<organism evidence="3 4">
    <name type="scientific">Paraburkholderia acidicola</name>
    <dbReference type="NCBI Taxonomy" id="1912599"/>
    <lineage>
        <taxon>Bacteria</taxon>
        <taxon>Pseudomonadati</taxon>
        <taxon>Pseudomonadota</taxon>
        <taxon>Betaproteobacteria</taxon>
        <taxon>Burkholderiales</taxon>
        <taxon>Burkholderiaceae</taxon>
        <taxon>Paraburkholderia</taxon>
    </lineage>
</organism>
<keyword evidence="1" id="KW-1133">Transmembrane helix</keyword>
<feature type="transmembrane region" description="Helical" evidence="1">
    <location>
        <begin position="21"/>
        <end position="45"/>
    </location>
</feature>
<gene>
    <name evidence="3" type="primary">pilV</name>
    <name evidence="3" type="ORF">N0A02_24235</name>
</gene>
<reference evidence="3 4" key="1">
    <citation type="journal article" date="2024" name="Chem. Sci.">
        <title>Discovery of a lagriamide polyketide by integrated genome mining, isotopic labeling, and untargeted metabolomics.</title>
        <authorList>
            <person name="Fergusson C.H."/>
            <person name="Saulog J."/>
            <person name="Paulo B.S."/>
            <person name="Wilson D.M."/>
            <person name="Liu D.Y."/>
            <person name="Morehouse N.J."/>
            <person name="Waterworth S."/>
            <person name="Barkei J."/>
            <person name="Gray C.A."/>
            <person name="Kwan J.C."/>
            <person name="Eustaquio A.S."/>
            <person name="Linington R.G."/>
        </authorList>
    </citation>
    <scope>NUCLEOTIDE SEQUENCE [LARGE SCALE GENOMIC DNA]</scope>
    <source>
        <strain evidence="3 4">RL17-338-BIF-B</strain>
    </source>
</reference>
<dbReference type="Proteomes" id="UP001469089">
    <property type="component" value="Unassembled WGS sequence"/>
</dbReference>
<keyword evidence="1" id="KW-0472">Membrane</keyword>
<feature type="domain" description="Bacterial shufflon protein N-terminal" evidence="2">
    <location>
        <begin position="49"/>
        <end position="227"/>
    </location>
</feature>
<keyword evidence="1" id="KW-0812">Transmembrane</keyword>
<evidence type="ECO:0000259" key="2">
    <source>
        <dbReference type="Pfam" id="PF04917"/>
    </source>
</evidence>
<protein>
    <submittedName>
        <fullName evidence="3">Shufflon system plasmid conjugative transfer pilus tip adhesin PilV</fullName>
    </submittedName>
</protein>
<evidence type="ECO:0000313" key="4">
    <source>
        <dbReference type="Proteomes" id="UP001469089"/>
    </source>
</evidence>
<dbReference type="EMBL" id="JAOALG010000002">
    <property type="protein sequence ID" value="MEQ5842563.1"/>
    <property type="molecule type" value="Genomic_DNA"/>
</dbReference>
<evidence type="ECO:0000256" key="1">
    <source>
        <dbReference type="SAM" id="Phobius"/>
    </source>
</evidence>
<keyword evidence="4" id="KW-1185">Reference proteome</keyword>
<name>A0ABV1LTB7_9BURK</name>
<evidence type="ECO:0000313" key="3">
    <source>
        <dbReference type="EMBL" id="MEQ5842563.1"/>
    </source>
</evidence>
<dbReference type="Pfam" id="PF04917">
    <property type="entry name" value="Shufflon_N"/>
    <property type="match status" value="1"/>
</dbReference>
<sequence>MDRTSILKRRQIRRLPGRQRGVTLLEALAALFIGALMIVGVTMMINTSLNDTRDQEVAQYQRQIATAVNEAIKQNYATLAAMADKAVAWSLGDMIDKGYLPESYRGTTNAFQQSVCLLVQQNNGEVDALLVSTGGTAIPKADLGYIAANAGIGGGLIDTKTPVAAVGAYGGWSASASLWDQPTCALQPGHLASQLFMMGPGNQSTDFLYRNTVPGRSDLNAMNVPIGLHVIPGGAGAPCTSLSPTSVPFAVDPSNHLLTCIQLPNTPSPTWSQGAWGEPVETISDLKNVPTAGLMPGQTRVTKDTELPYTWTGTKWVPAAVDNNGALNFPTFVTEGQPCGLGLDPKAPSDVPNPVQLGVKSDGEVLSCQLDTGTQTHVWTSTASMVAPTVDKGCQFIYASANYVATDYIGCDPPNPSQNQPDTTSLTMNNFVYRTVTLTRTGVINVTSFAHMNYAECDHTGWLGQLTQYLDIMDSADKTSYSHSEMQSPNILDASAGVTVTLNTALQPGTYSIRIETNWGTFTGDGKGGGPWVSNYCPAGSGKGLVTNTPLMSGWSISTVY</sequence>
<accession>A0ABV1LTB7</accession>
<dbReference type="InterPro" id="IPR007001">
    <property type="entry name" value="Shufflon_N"/>
</dbReference>
<comment type="caution">
    <text evidence="3">The sequence shown here is derived from an EMBL/GenBank/DDBJ whole genome shotgun (WGS) entry which is preliminary data.</text>
</comment>
<dbReference type="InterPro" id="IPR012902">
    <property type="entry name" value="N_methyl_site"/>
</dbReference>
<dbReference type="RefSeq" id="WP_349544387.1">
    <property type="nucleotide sequence ID" value="NZ_JAOALG010000002.1"/>
</dbReference>
<proteinExistence type="predicted"/>